<evidence type="ECO:0000313" key="3">
    <source>
        <dbReference type="EMBL" id="JAG75273.1"/>
    </source>
</evidence>
<dbReference type="AlphaFoldDB" id="A0A0C9REU3"/>
<name>A0A0C9REU3_9HYME</name>
<feature type="transmembrane region" description="Helical" evidence="1">
    <location>
        <begin position="28"/>
        <end position="46"/>
    </location>
</feature>
<protein>
    <submittedName>
        <fullName evidence="3">LECA_3 protein</fullName>
    </submittedName>
</protein>
<keyword evidence="1" id="KW-0812">Transmembrane</keyword>
<dbReference type="InterPro" id="IPR016187">
    <property type="entry name" value="CTDL_fold"/>
</dbReference>
<feature type="non-terminal residue" evidence="3">
    <location>
        <position position="1"/>
    </location>
</feature>
<organism evidence="3">
    <name type="scientific">Fopius arisanus</name>
    <dbReference type="NCBI Taxonomy" id="64838"/>
    <lineage>
        <taxon>Eukaryota</taxon>
        <taxon>Metazoa</taxon>
        <taxon>Ecdysozoa</taxon>
        <taxon>Arthropoda</taxon>
        <taxon>Hexapoda</taxon>
        <taxon>Insecta</taxon>
        <taxon>Pterygota</taxon>
        <taxon>Neoptera</taxon>
        <taxon>Endopterygota</taxon>
        <taxon>Hymenoptera</taxon>
        <taxon>Apocrita</taxon>
        <taxon>Ichneumonoidea</taxon>
        <taxon>Braconidae</taxon>
        <taxon>Opiinae</taxon>
        <taxon>Fopius</taxon>
    </lineage>
</organism>
<dbReference type="PROSITE" id="PS50041">
    <property type="entry name" value="C_TYPE_LECTIN_2"/>
    <property type="match status" value="1"/>
</dbReference>
<dbReference type="InterPro" id="IPR001304">
    <property type="entry name" value="C-type_lectin-like"/>
</dbReference>
<evidence type="ECO:0000259" key="2">
    <source>
        <dbReference type="PROSITE" id="PS50041"/>
    </source>
</evidence>
<gene>
    <name evidence="3" type="primary">LECA_3</name>
    <name evidence="3" type="ORF">g.10314</name>
</gene>
<dbReference type="InterPro" id="IPR050111">
    <property type="entry name" value="C-type_lectin/snaclec_domain"/>
</dbReference>
<proteinExistence type="predicted"/>
<dbReference type="SMART" id="SM00034">
    <property type="entry name" value="CLECT"/>
    <property type="match status" value="1"/>
</dbReference>
<dbReference type="PANTHER" id="PTHR22803">
    <property type="entry name" value="MANNOSE, PHOSPHOLIPASE, LECTIN RECEPTOR RELATED"/>
    <property type="match status" value="1"/>
</dbReference>
<reference evidence="3" key="1">
    <citation type="submission" date="2015-01" db="EMBL/GenBank/DDBJ databases">
        <title>Transcriptome Assembly of Fopius arisanus.</title>
        <authorList>
            <person name="Geib S."/>
        </authorList>
    </citation>
    <scope>NUCLEOTIDE SEQUENCE</scope>
</reference>
<dbReference type="Pfam" id="PF00059">
    <property type="entry name" value="Lectin_C"/>
    <property type="match status" value="1"/>
</dbReference>
<dbReference type="InterPro" id="IPR016186">
    <property type="entry name" value="C-type_lectin-like/link_sf"/>
</dbReference>
<feature type="domain" description="C-type lectin" evidence="2">
    <location>
        <begin position="60"/>
        <end position="175"/>
    </location>
</feature>
<keyword evidence="1" id="KW-1133">Transmembrane helix</keyword>
<dbReference type="EMBL" id="GBYB01005506">
    <property type="protein sequence ID" value="JAG75273.1"/>
    <property type="molecule type" value="Transcribed_RNA"/>
</dbReference>
<dbReference type="Gene3D" id="3.10.100.10">
    <property type="entry name" value="Mannose-Binding Protein A, subunit A"/>
    <property type="match status" value="1"/>
</dbReference>
<dbReference type="SUPFAM" id="SSF56436">
    <property type="entry name" value="C-type lectin-like"/>
    <property type="match status" value="1"/>
</dbReference>
<keyword evidence="1" id="KW-0472">Membrane</keyword>
<dbReference type="CDD" id="cd00037">
    <property type="entry name" value="CLECT"/>
    <property type="match status" value="1"/>
</dbReference>
<accession>A0A0C9REU3</accession>
<sequence>FFFDILHQHQLDASTPEYKRYVLMMDPAQYIFLLFLLMNFSAFTAGKTSVQKGQDQFIKIGGKYYLVVFKDSELNWFAAAHFCRSQDSELLTIESLAEKEALFSYLKNVKKLSYMEAWTSSNDLPVEGQYMSLNRGRPMLYTFWAKDEPNNAGNAEDCVHVVLKGDSFTMNDNSCYKGQAHVICEKGSASNARDPAPKEKSNCDNVTESYALKKLVEVYLKYENVFNCRE</sequence>
<evidence type="ECO:0000256" key="1">
    <source>
        <dbReference type="SAM" id="Phobius"/>
    </source>
</evidence>